<gene>
    <name evidence="2" type="ORF">UFOPK3564_01595</name>
</gene>
<protein>
    <submittedName>
        <fullName evidence="2">Unannotated protein</fullName>
    </submittedName>
</protein>
<feature type="region of interest" description="Disordered" evidence="1">
    <location>
        <begin position="1"/>
        <end position="87"/>
    </location>
</feature>
<name>A0A6J7H687_9ZZZZ</name>
<evidence type="ECO:0000313" key="2">
    <source>
        <dbReference type="EMBL" id="CAB4916537.1"/>
    </source>
</evidence>
<feature type="compositionally biased region" description="Basic and acidic residues" evidence="1">
    <location>
        <begin position="19"/>
        <end position="38"/>
    </location>
</feature>
<feature type="compositionally biased region" description="Basic residues" evidence="1">
    <location>
        <begin position="77"/>
        <end position="87"/>
    </location>
</feature>
<proteinExistence type="predicted"/>
<reference evidence="2" key="1">
    <citation type="submission" date="2020-05" db="EMBL/GenBank/DDBJ databases">
        <authorList>
            <person name="Chiriac C."/>
            <person name="Salcher M."/>
            <person name="Ghai R."/>
            <person name="Kavagutti S V."/>
        </authorList>
    </citation>
    <scope>NUCLEOTIDE SEQUENCE</scope>
</reference>
<dbReference type="AlphaFoldDB" id="A0A6J7H687"/>
<evidence type="ECO:0000256" key="1">
    <source>
        <dbReference type="SAM" id="MobiDB-lite"/>
    </source>
</evidence>
<accession>A0A6J7H687</accession>
<organism evidence="2">
    <name type="scientific">freshwater metagenome</name>
    <dbReference type="NCBI Taxonomy" id="449393"/>
    <lineage>
        <taxon>unclassified sequences</taxon>
        <taxon>metagenomes</taxon>
        <taxon>ecological metagenomes</taxon>
    </lineage>
</organism>
<dbReference type="EMBL" id="CAFBMK010000084">
    <property type="protein sequence ID" value="CAB4916537.1"/>
    <property type="molecule type" value="Genomic_DNA"/>
</dbReference>
<sequence>MGVTNASHVGAHEVYGGAMDDRRDPADAGPGRRPEQLRARALPRAVDVDDPDTIHAPGRPSRRSSWSRATITDSRVRGRGSRIPRNH</sequence>